<evidence type="ECO:0000313" key="2">
    <source>
        <dbReference type="EMBL" id="PWA50326.1"/>
    </source>
</evidence>
<evidence type="ECO:0000313" key="3">
    <source>
        <dbReference type="Proteomes" id="UP000245207"/>
    </source>
</evidence>
<feature type="chain" id="PRO_5015607819" evidence="1">
    <location>
        <begin position="25"/>
        <end position="212"/>
    </location>
</feature>
<sequence>MCPQLALAVIVFLVSVIFFKGIEHQNTPADENIGNKLFNSKIQTLLKFLVCQYFTTFHVHHKGLLGRRIMADDRMSSLKVQRSSPFSALFCQMVDCETHTFRDGIFNIFEGIDDNIPTHVMGFRDIQGILWERLNIIRESYGLTRLAQYRNYENILLPGDVNPILCSFESPTMDELTLAAYELVVRRKDGDYLFLYRSVHKTAVQFVTVTKH</sequence>
<dbReference type="EMBL" id="PKPP01008579">
    <property type="protein sequence ID" value="PWA50326.1"/>
    <property type="molecule type" value="Genomic_DNA"/>
</dbReference>
<name>A0A2U1LMU5_ARTAN</name>
<accession>A0A2U1LMU5</accession>
<feature type="signal peptide" evidence="1">
    <location>
        <begin position="1"/>
        <end position="24"/>
    </location>
</feature>
<proteinExistence type="predicted"/>
<keyword evidence="1" id="KW-0732">Signal</keyword>
<organism evidence="2 3">
    <name type="scientific">Artemisia annua</name>
    <name type="common">Sweet wormwood</name>
    <dbReference type="NCBI Taxonomy" id="35608"/>
    <lineage>
        <taxon>Eukaryota</taxon>
        <taxon>Viridiplantae</taxon>
        <taxon>Streptophyta</taxon>
        <taxon>Embryophyta</taxon>
        <taxon>Tracheophyta</taxon>
        <taxon>Spermatophyta</taxon>
        <taxon>Magnoliopsida</taxon>
        <taxon>eudicotyledons</taxon>
        <taxon>Gunneridae</taxon>
        <taxon>Pentapetalae</taxon>
        <taxon>asterids</taxon>
        <taxon>campanulids</taxon>
        <taxon>Asterales</taxon>
        <taxon>Asteraceae</taxon>
        <taxon>Asteroideae</taxon>
        <taxon>Anthemideae</taxon>
        <taxon>Artemisiinae</taxon>
        <taxon>Artemisia</taxon>
    </lineage>
</organism>
<dbReference type="Proteomes" id="UP000245207">
    <property type="component" value="Unassembled WGS sequence"/>
</dbReference>
<reference evidence="2 3" key="1">
    <citation type="journal article" date="2018" name="Mol. Plant">
        <title>The genome of Artemisia annua provides insight into the evolution of Asteraceae family and artemisinin biosynthesis.</title>
        <authorList>
            <person name="Shen Q."/>
            <person name="Zhang L."/>
            <person name="Liao Z."/>
            <person name="Wang S."/>
            <person name="Yan T."/>
            <person name="Shi P."/>
            <person name="Liu M."/>
            <person name="Fu X."/>
            <person name="Pan Q."/>
            <person name="Wang Y."/>
            <person name="Lv Z."/>
            <person name="Lu X."/>
            <person name="Zhang F."/>
            <person name="Jiang W."/>
            <person name="Ma Y."/>
            <person name="Chen M."/>
            <person name="Hao X."/>
            <person name="Li L."/>
            <person name="Tang Y."/>
            <person name="Lv G."/>
            <person name="Zhou Y."/>
            <person name="Sun X."/>
            <person name="Brodelius P.E."/>
            <person name="Rose J.K.C."/>
            <person name="Tang K."/>
        </authorList>
    </citation>
    <scope>NUCLEOTIDE SEQUENCE [LARGE SCALE GENOMIC DNA]</scope>
    <source>
        <strain evidence="3">cv. Huhao1</strain>
        <tissue evidence="2">Leaf</tissue>
    </source>
</reference>
<dbReference type="STRING" id="35608.A0A2U1LMU5"/>
<keyword evidence="3" id="KW-1185">Reference proteome</keyword>
<gene>
    <name evidence="2" type="ORF">CTI12_AA474690</name>
</gene>
<evidence type="ECO:0000256" key="1">
    <source>
        <dbReference type="SAM" id="SignalP"/>
    </source>
</evidence>
<dbReference type="AlphaFoldDB" id="A0A2U1LMU5"/>
<comment type="caution">
    <text evidence="2">The sequence shown here is derived from an EMBL/GenBank/DDBJ whole genome shotgun (WGS) entry which is preliminary data.</text>
</comment>
<protein>
    <submittedName>
        <fullName evidence="2">Uncharacterized protein</fullName>
    </submittedName>
</protein>